<feature type="transmembrane region" description="Helical" evidence="19">
    <location>
        <begin position="167"/>
        <end position="186"/>
    </location>
</feature>
<evidence type="ECO:0000256" key="19">
    <source>
        <dbReference type="SAM" id="Phobius"/>
    </source>
</evidence>
<comment type="similarity">
    <text evidence="5 18">Belongs to the CDS family.</text>
</comment>
<gene>
    <name evidence="20" type="ORF">EDD63_11313</name>
</gene>
<dbReference type="PROSITE" id="PS01315">
    <property type="entry name" value="CDS"/>
    <property type="match status" value="1"/>
</dbReference>
<feature type="transmembrane region" description="Helical" evidence="19">
    <location>
        <begin position="6"/>
        <end position="39"/>
    </location>
</feature>
<feature type="transmembrane region" description="Helical" evidence="19">
    <location>
        <begin position="100"/>
        <end position="121"/>
    </location>
</feature>
<comment type="catalytic activity">
    <reaction evidence="1 18">
        <text>a 1,2-diacyl-sn-glycero-3-phosphate + CTP + H(+) = a CDP-1,2-diacyl-sn-glycerol + diphosphate</text>
        <dbReference type="Rhea" id="RHEA:16229"/>
        <dbReference type="ChEBI" id="CHEBI:15378"/>
        <dbReference type="ChEBI" id="CHEBI:33019"/>
        <dbReference type="ChEBI" id="CHEBI:37563"/>
        <dbReference type="ChEBI" id="CHEBI:58332"/>
        <dbReference type="ChEBI" id="CHEBI:58608"/>
        <dbReference type="EC" id="2.7.7.41"/>
    </reaction>
</comment>
<evidence type="ECO:0000313" key="21">
    <source>
        <dbReference type="Proteomes" id="UP000294743"/>
    </source>
</evidence>
<evidence type="ECO:0000256" key="13">
    <source>
        <dbReference type="ARBA" id="ARBA00022989"/>
    </source>
</evidence>
<dbReference type="UniPathway" id="UPA00557">
    <property type="reaction ID" value="UER00614"/>
</dbReference>
<proteinExistence type="inferred from homology"/>
<evidence type="ECO:0000256" key="3">
    <source>
        <dbReference type="ARBA" id="ARBA00005119"/>
    </source>
</evidence>
<keyword evidence="14" id="KW-0443">Lipid metabolism</keyword>
<evidence type="ECO:0000256" key="9">
    <source>
        <dbReference type="ARBA" id="ARBA00022516"/>
    </source>
</evidence>
<protein>
    <recommendedName>
        <fullName evidence="7 18">Phosphatidate cytidylyltransferase</fullName>
        <ecNumber evidence="6 18">2.7.7.41</ecNumber>
    </recommendedName>
</protein>
<feature type="transmembrane region" description="Helical" evidence="19">
    <location>
        <begin position="75"/>
        <end position="91"/>
    </location>
</feature>
<comment type="pathway">
    <text evidence="3 18">Phospholipid metabolism; CDP-diacylglycerol biosynthesis; CDP-diacylglycerol from sn-glycerol 3-phosphate: step 3/3.</text>
</comment>
<dbReference type="Pfam" id="PF01148">
    <property type="entry name" value="CTP_transf_1"/>
    <property type="match status" value="1"/>
</dbReference>
<evidence type="ECO:0000256" key="15">
    <source>
        <dbReference type="ARBA" id="ARBA00023136"/>
    </source>
</evidence>
<dbReference type="GO" id="GO:0004605">
    <property type="term" value="F:phosphatidate cytidylyltransferase activity"/>
    <property type="evidence" value="ECO:0007669"/>
    <property type="project" value="UniProtKB-EC"/>
</dbReference>
<dbReference type="PANTHER" id="PTHR46382:SF1">
    <property type="entry name" value="PHOSPHATIDATE CYTIDYLYLTRANSFERASE"/>
    <property type="match status" value="1"/>
</dbReference>
<keyword evidence="10 18" id="KW-0808">Transferase</keyword>
<comment type="pathway">
    <text evidence="4">Lipid metabolism.</text>
</comment>
<dbReference type="EC" id="2.7.7.41" evidence="6 18"/>
<evidence type="ECO:0000256" key="5">
    <source>
        <dbReference type="ARBA" id="ARBA00010185"/>
    </source>
</evidence>
<evidence type="ECO:0000256" key="12">
    <source>
        <dbReference type="ARBA" id="ARBA00022695"/>
    </source>
</evidence>
<accession>A0A4R7ZRG0</accession>
<keyword evidence="13 19" id="KW-1133">Transmembrane helix</keyword>
<evidence type="ECO:0000256" key="10">
    <source>
        <dbReference type="ARBA" id="ARBA00022679"/>
    </source>
</evidence>
<evidence type="ECO:0000256" key="17">
    <source>
        <dbReference type="ARBA" id="ARBA00023264"/>
    </source>
</evidence>
<evidence type="ECO:0000256" key="18">
    <source>
        <dbReference type="RuleBase" id="RU003938"/>
    </source>
</evidence>
<comment type="caution">
    <text evidence="20">The sequence shown here is derived from an EMBL/GenBank/DDBJ whole genome shotgun (WGS) entry which is preliminary data.</text>
</comment>
<dbReference type="PANTHER" id="PTHR46382">
    <property type="entry name" value="PHOSPHATIDATE CYTIDYLYLTRANSFERASE"/>
    <property type="match status" value="1"/>
</dbReference>
<dbReference type="RefSeq" id="WP_134169184.1">
    <property type="nucleotide sequence ID" value="NZ_SODD01000013.1"/>
</dbReference>
<keyword evidence="12 18" id="KW-0548">Nucleotidyltransferase</keyword>
<dbReference type="InterPro" id="IPR000374">
    <property type="entry name" value="PC_trans"/>
</dbReference>
<dbReference type="GO" id="GO:0005886">
    <property type="term" value="C:plasma membrane"/>
    <property type="evidence" value="ECO:0007669"/>
    <property type="project" value="UniProtKB-SubCell"/>
</dbReference>
<evidence type="ECO:0000256" key="8">
    <source>
        <dbReference type="ARBA" id="ARBA00022475"/>
    </source>
</evidence>
<organism evidence="20 21">
    <name type="scientific">Breznakia blatticola</name>
    <dbReference type="NCBI Taxonomy" id="1754012"/>
    <lineage>
        <taxon>Bacteria</taxon>
        <taxon>Bacillati</taxon>
        <taxon>Bacillota</taxon>
        <taxon>Erysipelotrichia</taxon>
        <taxon>Erysipelotrichales</taxon>
        <taxon>Erysipelotrichaceae</taxon>
        <taxon>Breznakia</taxon>
    </lineage>
</organism>
<keyword evidence="8" id="KW-1003">Cell membrane</keyword>
<evidence type="ECO:0000256" key="6">
    <source>
        <dbReference type="ARBA" id="ARBA00012487"/>
    </source>
</evidence>
<dbReference type="Proteomes" id="UP000294743">
    <property type="component" value="Unassembled WGS sequence"/>
</dbReference>
<comment type="subcellular location">
    <subcellularLocation>
        <location evidence="2">Cell membrane</location>
        <topology evidence="2">Multi-pass membrane protein</topology>
    </subcellularLocation>
</comment>
<keyword evidence="9" id="KW-0444">Lipid biosynthesis</keyword>
<keyword evidence="11 18" id="KW-0812">Transmembrane</keyword>
<feature type="transmembrane region" description="Helical" evidence="19">
    <location>
        <begin position="51"/>
        <end position="69"/>
    </location>
</feature>
<keyword evidence="17" id="KW-1208">Phospholipid metabolism</keyword>
<evidence type="ECO:0000256" key="4">
    <source>
        <dbReference type="ARBA" id="ARBA00005189"/>
    </source>
</evidence>
<evidence type="ECO:0000256" key="16">
    <source>
        <dbReference type="ARBA" id="ARBA00023209"/>
    </source>
</evidence>
<reference evidence="20 21" key="1">
    <citation type="submission" date="2019-03" db="EMBL/GenBank/DDBJ databases">
        <title>Genomic Encyclopedia of Type Strains, Phase IV (KMG-IV): sequencing the most valuable type-strain genomes for metagenomic binning, comparative biology and taxonomic classification.</title>
        <authorList>
            <person name="Goeker M."/>
        </authorList>
    </citation>
    <scope>NUCLEOTIDE SEQUENCE [LARGE SCALE GENOMIC DNA]</scope>
    <source>
        <strain evidence="20 21">DSM 28867</strain>
    </source>
</reference>
<dbReference type="GO" id="GO:0016024">
    <property type="term" value="P:CDP-diacylglycerol biosynthetic process"/>
    <property type="evidence" value="ECO:0007669"/>
    <property type="project" value="UniProtKB-UniPathway"/>
</dbReference>
<dbReference type="AlphaFoldDB" id="A0A4R7ZRG0"/>
<evidence type="ECO:0000256" key="1">
    <source>
        <dbReference type="ARBA" id="ARBA00001698"/>
    </source>
</evidence>
<keyword evidence="15 19" id="KW-0472">Membrane</keyword>
<name>A0A4R7ZRG0_9FIRM</name>
<evidence type="ECO:0000256" key="7">
    <source>
        <dbReference type="ARBA" id="ARBA00019373"/>
    </source>
</evidence>
<feature type="transmembrane region" description="Helical" evidence="19">
    <location>
        <begin position="127"/>
        <end position="146"/>
    </location>
</feature>
<keyword evidence="21" id="KW-1185">Reference proteome</keyword>
<dbReference type="OrthoDB" id="9799199at2"/>
<sequence length="256" mass="28226">MVKRIITALVIIACVIPPLLYGGILLKILVGLIVLVSSFELVSLLPNRKSLSTALLTILFLLNGCLVIIPEKYSFFVFAVLIFALLSTPLFRKRVLTEDVFFLIAISTITFILGKVFFYIYSASHLYIWYILLATYGCDTGAYFIGSIFGKTKLLPEISPKKTVEGAVGGWATGALLSALFAVFVIKDMPLILLIIGSLWLPIVSQLGDLSFSNIKRDYNIKDFSNIFPGHGGFLDRIDSLIFTLVAFAVVMVIVL</sequence>
<evidence type="ECO:0000256" key="2">
    <source>
        <dbReference type="ARBA" id="ARBA00004651"/>
    </source>
</evidence>
<evidence type="ECO:0000256" key="14">
    <source>
        <dbReference type="ARBA" id="ARBA00023098"/>
    </source>
</evidence>
<evidence type="ECO:0000256" key="11">
    <source>
        <dbReference type="ARBA" id="ARBA00022692"/>
    </source>
</evidence>
<dbReference type="EMBL" id="SODD01000013">
    <property type="protein sequence ID" value="TDW20332.1"/>
    <property type="molecule type" value="Genomic_DNA"/>
</dbReference>
<feature type="transmembrane region" description="Helical" evidence="19">
    <location>
        <begin position="234"/>
        <end position="255"/>
    </location>
</feature>
<evidence type="ECO:0000313" key="20">
    <source>
        <dbReference type="EMBL" id="TDW20332.1"/>
    </source>
</evidence>
<keyword evidence="16" id="KW-0594">Phospholipid biosynthesis</keyword>
<feature type="transmembrane region" description="Helical" evidence="19">
    <location>
        <begin position="192"/>
        <end position="213"/>
    </location>
</feature>